<evidence type="ECO:0000256" key="1">
    <source>
        <dbReference type="ARBA" id="ARBA00010296"/>
    </source>
</evidence>
<feature type="signal peptide" evidence="7">
    <location>
        <begin position="1"/>
        <end position="20"/>
    </location>
</feature>
<dbReference type="GO" id="GO:0009636">
    <property type="term" value="P:response to toxic substance"/>
    <property type="evidence" value="ECO:0007669"/>
    <property type="project" value="InterPro"/>
</dbReference>
<evidence type="ECO:0000256" key="4">
    <source>
        <dbReference type="ARBA" id="ARBA00023136"/>
    </source>
</evidence>
<evidence type="ECO:0000313" key="10">
    <source>
        <dbReference type="Proteomes" id="UP000239406"/>
    </source>
</evidence>
<dbReference type="Proteomes" id="UP000294772">
    <property type="component" value="Unassembled WGS sequence"/>
</dbReference>
<dbReference type="EMBL" id="SLXF01000009">
    <property type="protein sequence ID" value="TCP05038.1"/>
    <property type="molecule type" value="Genomic_DNA"/>
</dbReference>
<dbReference type="AlphaFoldDB" id="A0A2S5T3Q9"/>
<evidence type="ECO:0000313" key="11">
    <source>
        <dbReference type="Proteomes" id="UP000294772"/>
    </source>
</evidence>
<keyword evidence="5" id="KW-0564">Palmitate</keyword>
<name>A0A2S5T3Q9_9BURK</name>
<dbReference type="Proteomes" id="UP000239406">
    <property type="component" value="Unassembled WGS sequence"/>
</dbReference>
<evidence type="ECO:0000256" key="3">
    <source>
        <dbReference type="ARBA" id="ARBA00022729"/>
    </source>
</evidence>
<evidence type="ECO:0000256" key="5">
    <source>
        <dbReference type="ARBA" id="ARBA00023139"/>
    </source>
</evidence>
<evidence type="ECO:0000256" key="6">
    <source>
        <dbReference type="ARBA" id="ARBA00023288"/>
    </source>
</evidence>
<comment type="similarity">
    <text evidence="1">Belongs to the EcnA/EcnB lipoprotein family.</text>
</comment>
<evidence type="ECO:0000313" key="8">
    <source>
        <dbReference type="EMBL" id="PPE69625.1"/>
    </source>
</evidence>
<sequence>MKHRWIPLLSAALAAMFALGACNTIEGVGKDVERGGEKLQDASQDTKKKM</sequence>
<feature type="chain" id="PRO_5040584306" evidence="7">
    <location>
        <begin position="21"/>
        <end position="50"/>
    </location>
</feature>
<keyword evidence="10" id="KW-1185">Reference proteome</keyword>
<dbReference type="InterPro" id="IPR012556">
    <property type="entry name" value="Entericidin"/>
</dbReference>
<gene>
    <name evidence="8" type="ORF">C1702_10530</name>
    <name evidence="9" type="ORF">EV676_109124</name>
</gene>
<evidence type="ECO:0000256" key="7">
    <source>
        <dbReference type="SAM" id="SignalP"/>
    </source>
</evidence>
<keyword evidence="2" id="KW-1003">Cell membrane</keyword>
<dbReference type="Pfam" id="PF08085">
    <property type="entry name" value="Entericidin"/>
    <property type="match status" value="1"/>
</dbReference>
<accession>A0A2S5T3Q9</accession>
<dbReference type="GO" id="GO:0016020">
    <property type="term" value="C:membrane"/>
    <property type="evidence" value="ECO:0007669"/>
    <property type="project" value="InterPro"/>
</dbReference>
<evidence type="ECO:0000313" key="9">
    <source>
        <dbReference type="EMBL" id="TCP05038.1"/>
    </source>
</evidence>
<keyword evidence="6" id="KW-0449">Lipoprotein</keyword>
<dbReference type="RefSeq" id="WP_104357661.1">
    <property type="nucleotide sequence ID" value="NZ_CALFFA010000041.1"/>
</dbReference>
<reference evidence="8 10" key="1">
    <citation type="submission" date="2018-02" db="EMBL/GenBank/DDBJ databases">
        <title>Reclassifiation of [Polyangium] brachysporum DSM 7029 as Guopingzhaonella breviflexa gen. nov., sp. nov., a member of the family Comamonadaceae.</title>
        <authorList>
            <person name="Tang B."/>
        </authorList>
    </citation>
    <scope>NUCLEOTIDE SEQUENCE [LARGE SCALE GENOMIC DNA]</scope>
    <source>
        <strain evidence="8 10">DSM 15344</strain>
    </source>
</reference>
<organism evidence="8 10">
    <name type="scientific">Caldimonas thermodepolymerans</name>
    <dbReference type="NCBI Taxonomy" id="215580"/>
    <lineage>
        <taxon>Bacteria</taxon>
        <taxon>Pseudomonadati</taxon>
        <taxon>Pseudomonadota</taxon>
        <taxon>Betaproteobacteria</taxon>
        <taxon>Burkholderiales</taxon>
        <taxon>Sphaerotilaceae</taxon>
        <taxon>Caldimonas</taxon>
    </lineage>
</organism>
<evidence type="ECO:0000256" key="2">
    <source>
        <dbReference type="ARBA" id="ARBA00022475"/>
    </source>
</evidence>
<reference evidence="9 11" key="2">
    <citation type="submission" date="2019-03" db="EMBL/GenBank/DDBJ databases">
        <title>Genomic Encyclopedia of Type Strains, Phase IV (KMG-IV): sequencing the most valuable type-strain genomes for metagenomic binning, comparative biology and taxonomic classification.</title>
        <authorList>
            <person name="Goeker M."/>
        </authorList>
    </citation>
    <scope>NUCLEOTIDE SEQUENCE [LARGE SCALE GENOMIC DNA]</scope>
    <source>
        <strain evidence="9 11">DSM 15264</strain>
    </source>
</reference>
<keyword evidence="4" id="KW-0472">Membrane</keyword>
<proteinExistence type="inferred from homology"/>
<dbReference type="EMBL" id="PSNY01000010">
    <property type="protein sequence ID" value="PPE69625.1"/>
    <property type="molecule type" value="Genomic_DNA"/>
</dbReference>
<keyword evidence="3 7" id="KW-0732">Signal</keyword>
<dbReference type="PROSITE" id="PS51257">
    <property type="entry name" value="PROKAR_LIPOPROTEIN"/>
    <property type="match status" value="1"/>
</dbReference>
<protein>
    <submittedName>
        <fullName evidence="9">Small secreted protein</fullName>
    </submittedName>
</protein>
<comment type="caution">
    <text evidence="8">The sequence shown here is derived from an EMBL/GenBank/DDBJ whole genome shotgun (WGS) entry which is preliminary data.</text>
</comment>